<accession>A0A5N5K6V6</accession>
<evidence type="ECO:0000256" key="1">
    <source>
        <dbReference type="SAM" id="SignalP"/>
    </source>
</evidence>
<sequence length="255" mass="28959">MLLLILGFKSWWVGIPNDMLYNLANSEQAADTWVAKNVSSHIYSGGVDIHQVALLLDGQVSVESLCSAMKITKSKLQMYQVVPARAFRGFLMSSMLQIRKNRFRMPALPSKVADIMLCTWHRESVFPFWFSNGDVIDEFLGLNMGILVLVEQKNLKSLDIEDLIYDCMEWHKGIPIADCNEYSRSVFVDLRIHIPEKLLQLNDETRTVQATNNYDNLKFYLYFSEPVLNSSAEILNSLTTSEGVVLPISGENLVN</sequence>
<feature type="signal peptide" evidence="1">
    <location>
        <begin position="1"/>
        <end position="16"/>
    </location>
</feature>
<protein>
    <recommendedName>
        <fullName evidence="4">Aminotransferase-like plant mobile domain-containing protein</fullName>
    </recommendedName>
</protein>
<keyword evidence="1" id="KW-0732">Signal</keyword>
<name>A0A5N5K6V6_9ROSI</name>
<dbReference type="EMBL" id="VDCV01000014">
    <property type="protein sequence ID" value="KAB5526506.1"/>
    <property type="molecule type" value="Genomic_DNA"/>
</dbReference>
<evidence type="ECO:0008006" key="4">
    <source>
        <dbReference type="Google" id="ProtNLM"/>
    </source>
</evidence>
<evidence type="ECO:0000313" key="3">
    <source>
        <dbReference type="Proteomes" id="UP000326939"/>
    </source>
</evidence>
<feature type="chain" id="PRO_5024374235" description="Aminotransferase-like plant mobile domain-containing protein" evidence="1">
    <location>
        <begin position="17"/>
        <end position="255"/>
    </location>
</feature>
<dbReference type="Proteomes" id="UP000326939">
    <property type="component" value="Chromosome 14"/>
</dbReference>
<keyword evidence="3" id="KW-1185">Reference proteome</keyword>
<evidence type="ECO:0000313" key="2">
    <source>
        <dbReference type="EMBL" id="KAB5526506.1"/>
    </source>
</evidence>
<reference evidence="3" key="1">
    <citation type="journal article" date="2019" name="Gigascience">
        <title>De novo genome assembly of the endangered Acer yangbiense, a plant species with extremely small populations endemic to Yunnan Province, China.</title>
        <authorList>
            <person name="Yang J."/>
            <person name="Wariss H.M."/>
            <person name="Tao L."/>
            <person name="Zhang R."/>
            <person name="Yun Q."/>
            <person name="Hollingsworth P."/>
            <person name="Dao Z."/>
            <person name="Luo G."/>
            <person name="Guo H."/>
            <person name="Ma Y."/>
            <person name="Sun W."/>
        </authorList>
    </citation>
    <scope>NUCLEOTIDE SEQUENCE [LARGE SCALE GENOMIC DNA]</scope>
    <source>
        <strain evidence="3">cv. br00</strain>
    </source>
</reference>
<gene>
    <name evidence="2" type="ORF">DKX38_020353</name>
</gene>
<comment type="caution">
    <text evidence="2">The sequence shown here is derived from an EMBL/GenBank/DDBJ whole genome shotgun (WGS) entry which is preliminary data.</text>
</comment>
<dbReference type="PANTHER" id="PTHR34677:SF1">
    <property type="entry name" value="TRANSMEMBRANE PROTEIN"/>
    <property type="match status" value="1"/>
</dbReference>
<organism evidence="2 3">
    <name type="scientific">Salix brachista</name>
    <dbReference type="NCBI Taxonomy" id="2182728"/>
    <lineage>
        <taxon>Eukaryota</taxon>
        <taxon>Viridiplantae</taxon>
        <taxon>Streptophyta</taxon>
        <taxon>Embryophyta</taxon>
        <taxon>Tracheophyta</taxon>
        <taxon>Spermatophyta</taxon>
        <taxon>Magnoliopsida</taxon>
        <taxon>eudicotyledons</taxon>
        <taxon>Gunneridae</taxon>
        <taxon>Pentapetalae</taxon>
        <taxon>rosids</taxon>
        <taxon>fabids</taxon>
        <taxon>Malpighiales</taxon>
        <taxon>Salicaceae</taxon>
        <taxon>Saliceae</taxon>
        <taxon>Salix</taxon>
    </lineage>
</organism>
<dbReference type="PANTHER" id="PTHR34677">
    <property type="match status" value="1"/>
</dbReference>
<proteinExistence type="predicted"/>
<dbReference type="AlphaFoldDB" id="A0A5N5K6V6"/>